<feature type="compositionally biased region" description="Basic and acidic residues" evidence="1">
    <location>
        <begin position="21"/>
        <end position="36"/>
    </location>
</feature>
<keyword evidence="3" id="KW-1185">Reference proteome</keyword>
<feature type="region of interest" description="Disordered" evidence="1">
    <location>
        <begin position="1"/>
        <end position="147"/>
    </location>
</feature>
<feature type="compositionally biased region" description="Basic and acidic residues" evidence="1">
    <location>
        <begin position="107"/>
        <end position="120"/>
    </location>
</feature>
<proteinExistence type="predicted"/>
<dbReference type="Proteomes" id="UP000198418">
    <property type="component" value="Unassembled WGS sequence"/>
</dbReference>
<evidence type="ECO:0000256" key="1">
    <source>
        <dbReference type="SAM" id="MobiDB-lite"/>
    </source>
</evidence>
<accession>A0A212SDK7</accession>
<organism evidence="2 3">
    <name type="scientific">Rhodoblastus acidophilus</name>
    <name type="common">Rhodopseudomonas acidophila</name>
    <dbReference type="NCBI Taxonomy" id="1074"/>
    <lineage>
        <taxon>Bacteria</taxon>
        <taxon>Pseudomonadati</taxon>
        <taxon>Pseudomonadota</taxon>
        <taxon>Alphaproteobacteria</taxon>
        <taxon>Hyphomicrobiales</taxon>
        <taxon>Rhodoblastaceae</taxon>
        <taxon>Rhodoblastus</taxon>
    </lineage>
</organism>
<name>A0A212SDK7_RHOAC</name>
<gene>
    <name evidence="2" type="ORF">SAMN06265338_1294</name>
</gene>
<sequence length="205" mass="23046">MRKSGSQHESSGGFGFGRRRHEFEDHQSGGVRDRAPFVRTARRRTVENTLSIGIVVRGRAQRSAGKSKYANGASRSPRHNECVRFRSKRRGRGPWACASPPAQSRSGSDERGHARGERRAAGRPAAFDPHGPKGKLQTPRSPPARSAAWRLTARFRRGDRRIALSDEGQQHYFQSRRNVRLKVRDGSTPTRLRRLPHAVITQFPP</sequence>
<evidence type="ECO:0000313" key="3">
    <source>
        <dbReference type="Proteomes" id="UP000198418"/>
    </source>
</evidence>
<dbReference type="EMBL" id="FYDG01000029">
    <property type="protein sequence ID" value="SNB83703.1"/>
    <property type="molecule type" value="Genomic_DNA"/>
</dbReference>
<dbReference type="AlphaFoldDB" id="A0A212SDK7"/>
<reference evidence="3" key="1">
    <citation type="submission" date="2017-06" db="EMBL/GenBank/DDBJ databases">
        <authorList>
            <person name="Varghese N."/>
            <person name="Submissions S."/>
        </authorList>
    </citation>
    <scope>NUCLEOTIDE SEQUENCE [LARGE SCALE GENOMIC DNA]</scope>
    <source>
        <strain evidence="3">DSM 137</strain>
    </source>
</reference>
<evidence type="ECO:0000313" key="2">
    <source>
        <dbReference type="EMBL" id="SNB83703.1"/>
    </source>
</evidence>
<protein>
    <submittedName>
        <fullName evidence="2">Uncharacterized protein</fullName>
    </submittedName>
</protein>